<dbReference type="Proteomes" id="UP000001542">
    <property type="component" value="Unassembled WGS sequence"/>
</dbReference>
<dbReference type="PANTHER" id="PTHR11711">
    <property type="entry name" value="ADP RIBOSYLATION FACTOR-RELATED"/>
    <property type="match status" value="1"/>
</dbReference>
<dbReference type="InterPro" id="IPR006689">
    <property type="entry name" value="Small_GTPase_ARF/SAR"/>
</dbReference>
<dbReference type="Pfam" id="PF00025">
    <property type="entry name" value="Arf"/>
    <property type="match status" value="1"/>
</dbReference>
<dbReference type="GO" id="GO:0005737">
    <property type="term" value="C:cytoplasm"/>
    <property type="evidence" value="ECO:0000318"/>
    <property type="project" value="GO_Central"/>
</dbReference>
<dbReference type="GO" id="GO:0005525">
    <property type="term" value="F:GTP binding"/>
    <property type="evidence" value="ECO:0000318"/>
    <property type="project" value="GO_Central"/>
</dbReference>
<dbReference type="GO" id="GO:0006886">
    <property type="term" value="P:intracellular protein transport"/>
    <property type="evidence" value="ECO:0000318"/>
    <property type="project" value="GO_Central"/>
</dbReference>
<dbReference type="SMART" id="SM00175">
    <property type="entry name" value="RAB"/>
    <property type="match status" value="1"/>
</dbReference>
<comment type="similarity">
    <text evidence="1">Belongs to the small GTPase superfamily. Arf family.</text>
</comment>
<reference evidence="6" key="2">
    <citation type="journal article" date="2007" name="Science">
        <title>Draft genome sequence of the sexually transmitted pathogen Trichomonas vaginalis.</title>
        <authorList>
            <person name="Carlton J.M."/>
            <person name="Hirt R.P."/>
            <person name="Silva J.C."/>
            <person name="Delcher A.L."/>
            <person name="Schatz M."/>
            <person name="Zhao Q."/>
            <person name="Wortman J.R."/>
            <person name="Bidwell S.L."/>
            <person name="Alsmark U.C.M."/>
            <person name="Besteiro S."/>
            <person name="Sicheritz-Ponten T."/>
            <person name="Noel C.J."/>
            <person name="Dacks J.B."/>
            <person name="Foster P.G."/>
            <person name="Simillion C."/>
            <person name="Van de Peer Y."/>
            <person name="Miranda-Saavedra D."/>
            <person name="Barton G.J."/>
            <person name="Westrop G.D."/>
            <person name="Mueller S."/>
            <person name="Dessi D."/>
            <person name="Fiori P.L."/>
            <person name="Ren Q."/>
            <person name="Paulsen I."/>
            <person name="Zhang H."/>
            <person name="Bastida-Corcuera F.D."/>
            <person name="Simoes-Barbosa A."/>
            <person name="Brown M.T."/>
            <person name="Hayes R.D."/>
            <person name="Mukherjee M."/>
            <person name="Okumura C.Y."/>
            <person name="Schneider R."/>
            <person name="Smith A.J."/>
            <person name="Vanacova S."/>
            <person name="Villalvazo M."/>
            <person name="Haas B.J."/>
            <person name="Pertea M."/>
            <person name="Feldblyum T.V."/>
            <person name="Utterback T.R."/>
            <person name="Shu C.L."/>
            <person name="Osoegawa K."/>
            <person name="de Jong P.J."/>
            <person name="Hrdy I."/>
            <person name="Horvathova L."/>
            <person name="Zubacova Z."/>
            <person name="Dolezal P."/>
            <person name="Malik S.B."/>
            <person name="Logsdon J.M. Jr."/>
            <person name="Henze K."/>
            <person name="Gupta A."/>
            <person name="Wang C.C."/>
            <person name="Dunne R.L."/>
            <person name="Upcroft J.A."/>
            <person name="Upcroft P."/>
            <person name="White O."/>
            <person name="Salzberg S.L."/>
            <person name="Tang P."/>
            <person name="Chiu C.-H."/>
            <person name="Lee Y.-S."/>
            <person name="Embley T.M."/>
            <person name="Coombs G.H."/>
            <person name="Mottram J.C."/>
            <person name="Tachezy J."/>
            <person name="Fraser-Liggett C.M."/>
            <person name="Johnson P.J."/>
        </authorList>
    </citation>
    <scope>NUCLEOTIDE SEQUENCE [LARGE SCALE GENOMIC DNA]</scope>
    <source>
        <strain evidence="6">G3</strain>
    </source>
</reference>
<dbReference type="PROSITE" id="PS51422">
    <property type="entry name" value="SAR1"/>
    <property type="match status" value="1"/>
</dbReference>
<feature type="binding site" evidence="4">
    <location>
        <begin position="127"/>
        <end position="130"/>
    </location>
    <ligand>
        <name>GTP</name>
        <dbReference type="ChEBI" id="CHEBI:37565"/>
    </ligand>
</feature>
<dbReference type="PROSITE" id="PS51417">
    <property type="entry name" value="ARF"/>
    <property type="match status" value="1"/>
</dbReference>
<dbReference type="RefSeq" id="XP_001318121.1">
    <property type="nucleotide sequence ID" value="XM_001318086.1"/>
</dbReference>
<evidence type="ECO:0000313" key="6">
    <source>
        <dbReference type="EMBL" id="EAY05898.1"/>
    </source>
</evidence>
<proteinExistence type="inferred from homology"/>
<dbReference type="EMBL" id="DS113437">
    <property type="protein sequence ID" value="EAY05898.1"/>
    <property type="molecule type" value="Genomic_DNA"/>
</dbReference>
<dbReference type="SMART" id="SM00173">
    <property type="entry name" value="RAS"/>
    <property type="match status" value="1"/>
</dbReference>
<evidence type="ECO:0000256" key="1">
    <source>
        <dbReference type="ARBA" id="ARBA00010290"/>
    </source>
</evidence>
<dbReference type="AlphaFoldDB" id="A2EN61"/>
<gene>
    <name evidence="6" type="ORF">TVAG_353380</name>
</gene>
<dbReference type="GO" id="GO:0003924">
    <property type="term" value="F:GTPase activity"/>
    <property type="evidence" value="ECO:0007669"/>
    <property type="project" value="InterPro"/>
</dbReference>
<organism evidence="6 7">
    <name type="scientific">Trichomonas vaginalis (strain ATCC PRA-98 / G3)</name>
    <dbReference type="NCBI Taxonomy" id="412133"/>
    <lineage>
        <taxon>Eukaryota</taxon>
        <taxon>Metamonada</taxon>
        <taxon>Parabasalia</taxon>
        <taxon>Trichomonadida</taxon>
        <taxon>Trichomonadidae</taxon>
        <taxon>Trichomonas</taxon>
    </lineage>
</organism>
<evidence type="ECO:0000313" key="7">
    <source>
        <dbReference type="Proteomes" id="UP000001542"/>
    </source>
</evidence>
<dbReference type="InterPro" id="IPR027417">
    <property type="entry name" value="P-loop_NTPase"/>
</dbReference>
<keyword evidence="5" id="KW-0479">Metal-binding</keyword>
<dbReference type="PRINTS" id="PR00328">
    <property type="entry name" value="SAR1GTPBP"/>
</dbReference>
<dbReference type="FunFam" id="3.40.50.300:FF:001166">
    <property type="entry name" value="ADP-ribosylation factor D"/>
    <property type="match status" value="1"/>
</dbReference>
<evidence type="ECO:0000256" key="4">
    <source>
        <dbReference type="PIRSR" id="PIRSR606689-1"/>
    </source>
</evidence>
<keyword evidence="2 4" id="KW-0547">Nucleotide-binding</keyword>
<accession>A2EN61</accession>
<feature type="binding site" evidence="5">
    <location>
        <position position="31"/>
    </location>
    <ligand>
        <name>Mg(2+)</name>
        <dbReference type="ChEBI" id="CHEBI:18420"/>
    </ligand>
</feature>
<dbReference type="GO" id="GO:0005794">
    <property type="term" value="C:Golgi apparatus"/>
    <property type="evidence" value="ECO:0000318"/>
    <property type="project" value="GO_Central"/>
</dbReference>
<dbReference type="OrthoDB" id="2011769at2759"/>
<protein>
    <submittedName>
        <fullName evidence="6">Small GTP-binding protein, putative</fullName>
    </submittedName>
</protein>
<reference evidence="6" key="1">
    <citation type="submission" date="2006-10" db="EMBL/GenBank/DDBJ databases">
        <authorList>
            <person name="Amadeo P."/>
            <person name="Zhao Q."/>
            <person name="Wortman J."/>
            <person name="Fraser-Liggett C."/>
            <person name="Carlton J."/>
        </authorList>
    </citation>
    <scope>NUCLEOTIDE SEQUENCE</scope>
    <source>
        <strain evidence="6">G3</strain>
    </source>
</reference>
<keyword evidence="5" id="KW-0460">Magnesium</keyword>
<evidence type="ECO:0000256" key="3">
    <source>
        <dbReference type="ARBA" id="ARBA00023134"/>
    </source>
</evidence>
<dbReference type="SMR" id="A2EN61"/>
<keyword evidence="3 4" id="KW-0342">GTP-binding</keyword>
<dbReference type="GO" id="GO:0016192">
    <property type="term" value="P:vesicle-mediated transport"/>
    <property type="evidence" value="ECO:0000318"/>
    <property type="project" value="GO_Central"/>
</dbReference>
<sequence length="183" mass="20654">MGGIISSVLSLFQGKPDVRILILGLDAAGKTTILYHLKLGNYVQQVQPTVAFNLEKVEVGNLKLQIWDLGGQHQLRPFWRLYYRDSHGIVFVIDSADRARIDLCRDELQALLMEDELRGVPLLIIANKQDISGSMNVDEITSKLTLSEIKDRPWTIMPTSALQGTNIKESFTWLSQTIESKMK</sequence>
<feature type="binding site" evidence="5">
    <location>
        <position position="49"/>
    </location>
    <ligand>
        <name>Mg(2+)</name>
        <dbReference type="ChEBI" id="CHEBI:18420"/>
    </ligand>
</feature>
<dbReference type="PROSITE" id="PS51419">
    <property type="entry name" value="RAB"/>
    <property type="match status" value="1"/>
</dbReference>
<dbReference type="Gene3D" id="3.40.50.300">
    <property type="entry name" value="P-loop containing nucleotide triphosphate hydrolases"/>
    <property type="match status" value="1"/>
</dbReference>
<dbReference type="KEGG" id="tva:4763769"/>
<dbReference type="OMA" id="INCQALM"/>
<dbReference type="VEuPathDB" id="TrichDB:TVAG_353380"/>
<evidence type="ECO:0000256" key="2">
    <source>
        <dbReference type="ARBA" id="ARBA00022741"/>
    </source>
</evidence>
<dbReference type="SUPFAM" id="SSF52540">
    <property type="entry name" value="P-loop containing nucleoside triphosphate hydrolases"/>
    <property type="match status" value="1"/>
</dbReference>
<dbReference type="GO" id="GO:0046872">
    <property type="term" value="F:metal ion binding"/>
    <property type="evidence" value="ECO:0007669"/>
    <property type="project" value="UniProtKB-KW"/>
</dbReference>
<keyword evidence="7" id="KW-1185">Reference proteome</keyword>
<dbReference type="InterPro" id="IPR005225">
    <property type="entry name" value="Small_GTP-bd"/>
</dbReference>
<feature type="binding site" evidence="4">
    <location>
        <begin position="24"/>
        <end position="31"/>
    </location>
    <ligand>
        <name>GTP</name>
        <dbReference type="ChEBI" id="CHEBI:37565"/>
    </ligand>
</feature>
<evidence type="ECO:0000256" key="5">
    <source>
        <dbReference type="PIRSR" id="PIRSR606689-2"/>
    </source>
</evidence>
<feature type="binding site" evidence="4">
    <location>
        <position position="71"/>
    </location>
    <ligand>
        <name>GTP</name>
        <dbReference type="ChEBI" id="CHEBI:37565"/>
    </ligand>
</feature>
<dbReference type="eggNOG" id="KOG0070">
    <property type="taxonomic scope" value="Eukaryota"/>
</dbReference>
<dbReference type="NCBIfam" id="TIGR00231">
    <property type="entry name" value="small_GTP"/>
    <property type="match status" value="1"/>
</dbReference>
<dbReference type="SMART" id="SM00177">
    <property type="entry name" value="ARF"/>
    <property type="match status" value="1"/>
</dbReference>
<dbReference type="VEuPathDB" id="TrichDB:TVAGG3_0546470"/>
<dbReference type="CDD" id="cd00878">
    <property type="entry name" value="Arf_Arl"/>
    <property type="match status" value="1"/>
</dbReference>
<dbReference type="InterPro" id="IPR024156">
    <property type="entry name" value="Small_GTPase_ARF"/>
</dbReference>
<dbReference type="InParanoid" id="A2EN61"/>
<dbReference type="STRING" id="5722.A2EN61"/>
<name>A2EN61_TRIV3</name>
<dbReference type="SMART" id="SM00178">
    <property type="entry name" value="SAR"/>
    <property type="match status" value="1"/>
</dbReference>